<evidence type="ECO:0000313" key="5">
    <source>
        <dbReference type="RefSeq" id="XP_023944565.2"/>
    </source>
</evidence>
<gene>
    <name evidence="5" type="primary">LOC112050516</name>
</gene>
<dbReference type="GO" id="GO:0006974">
    <property type="term" value="P:DNA damage response"/>
    <property type="evidence" value="ECO:0007669"/>
    <property type="project" value="InterPro"/>
</dbReference>
<reference evidence="5" key="1">
    <citation type="submission" date="2025-08" db="UniProtKB">
        <authorList>
            <consortium name="RefSeq"/>
        </authorList>
    </citation>
    <scope>IDENTIFICATION</scope>
</reference>
<dbReference type="GO" id="GO:0008283">
    <property type="term" value="P:cell population proliferation"/>
    <property type="evidence" value="ECO:0007669"/>
    <property type="project" value="InterPro"/>
</dbReference>
<dbReference type="GO" id="GO:0005634">
    <property type="term" value="C:nucleus"/>
    <property type="evidence" value="ECO:0007669"/>
    <property type="project" value="TreeGrafter"/>
</dbReference>
<sequence length="939" mass="108231">MENVLIQNKVRLLFEKISDPNYVMNNYYADHFFTKIRCADPEVSHLRTWPCLADLIIEALNHAGHYHNTVKVFLIRILGVVAQGEVNFAKIFPKKGDEIAKAFSEINSQTMDSSLRVAYLEVALALVNHNSGVCWLLESGAWMEILKLCNEKRTVFVVRQTYKFASSFLWKLNNMGDEANVKLVLLYVMSPVTDVDLIRIDSMTSEEEDLHCKTFEPMLQILLAVVSNEHYIKTNNIVIEFILKDAKVPTYLYIMLDRLRREDVSMLITKCLFWLSIGKIFLAKPLTSNIKYDREDFIELTVTYFNTIQHLIQRRCTTTIFDYCNACNLIWGLVWKNEKSVTWEHDGKKVEFQKQLLVICLVPSLVYITLGQNTSLTSCDRVNDYIFKVMNSTCEHTARTAYALRDLMLQLDTQSVTLQSVKRLTCLKDHLNDDQANLVFQALFYVLKEYDPIDEHGDMKQEVINAEDDQEKVLVMTYVLDTLLSLVKNYNINWKESLEIICLHTVVYNILKRSNLSCKFVVTALNVISLTVKKFLPPNLSLLMESKPGSTMHELGKLIYIKMHDMNWEVRDSALELLYVVTDISFIKFPPFQKQILSNNLINVATTMALNDHEFYVRASALRCVGAASKMSPLWEHLKIEYPNIQELLLSILDNNPEGIVRKEACSVLCDVYQNVKMTQNFRATIYEHMVCAALSDFHWEVQVTALKFWKIVIQSFLNDQGMLDGTFPPVTFSRETRKIVTLNDREIQRRLSRILDELSSIGCLTVLVKLLHEDTEVDIMEAALSISMELLDTLEKYKVPENLKPNENDPKTVDELLRQIKLDNFVNLNGDVDAAQNLAKADNVIEGILKADDINLLANIYERHMSLDTDETEVKNQIKLLKFASPYLFVTFLKSRDFKQVIEYKKNWKDGIKSLSSLLDDVLGIYEVNDEVNSLDCY</sequence>
<dbReference type="InterPro" id="IPR016024">
    <property type="entry name" value="ARM-type_fold"/>
</dbReference>
<dbReference type="PANTHER" id="PTHR21331:SF2">
    <property type="entry name" value="BRCA1-ASSOCIATED ATM ACTIVATOR 1"/>
    <property type="match status" value="1"/>
</dbReference>
<dbReference type="RefSeq" id="XP_023944565.2">
    <property type="nucleotide sequence ID" value="XM_024088797.2"/>
</dbReference>
<name>A0A6J1N9Z9_BICAN</name>
<organism evidence="4 5">
    <name type="scientific">Bicyclus anynana</name>
    <name type="common">Squinting bush brown butterfly</name>
    <dbReference type="NCBI Taxonomy" id="110368"/>
    <lineage>
        <taxon>Eukaryota</taxon>
        <taxon>Metazoa</taxon>
        <taxon>Ecdysozoa</taxon>
        <taxon>Arthropoda</taxon>
        <taxon>Hexapoda</taxon>
        <taxon>Insecta</taxon>
        <taxon>Pterygota</taxon>
        <taxon>Neoptera</taxon>
        <taxon>Endopterygota</taxon>
        <taxon>Lepidoptera</taxon>
        <taxon>Glossata</taxon>
        <taxon>Ditrysia</taxon>
        <taxon>Papilionoidea</taxon>
        <taxon>Nymphalidae</taxon>
        <taxon>Satyrinae</taxon>
        <taxon>Satyrini</taxon>
        <taxon>Mycalesina</taxon>
        <taxon>Bicyclus</taxon>
    </lineage>
</organism>
<dbReference type="InterPro" id="IPR038904">
    <property type="entry name" value="BRAT1"/>
</dbReference>
<keyword evidence="4" id="KW-1185">Reference proteome</keyword>
<dbReference type="SUPFAM" id="SSF48371">
    <property type="entry name" value="ARM repeat"/>
    <property type="match status" value="1"/>
</dbReference>
<dbReference type="InterPro" id="IPR011989">
    <property type="entry name" value="ARM-like"/>
</dbReference>
<protein>
    <submittedName>
        <fullName evidence="5">Uncharacterized protein LOC112050516</fullName>
    </submittedName>
</protein>
<dbReference type="Proteomes" id="UP001652582">
    <property type="component" value="Chromosome 11"/>
</dbReference>
<dbReference type="AlphaFoldDB" id="A0A6J1N9Z9"/>
<dbReference type="Gene3D" id="1.25.10.10">
    <property type="entry name" value="Leucine-rich Repeat Variant"/>
    <property type="match status" value="1"/>
</dbReference>
<comment type="similarity">
    <text evidence="3">Belongs to the BRAT1 family.</text>
</comment>
<accession>A0A6J1N9Z9</accession>
<keyword evidence="2" id="KW-0963">Cytoplasm</keyword>
<dbReference type="KEGG" id="bany:112050516"/>
<dbReference type="GO" id="GO:0005737">
    <property type="term" value="C:cytoplasm"/>
    <property type="evidence" value="ECO:0007669"/>
    <property type="project" value="UniProtKB-SubCell"/>
</dbReference>
<evidence type="ECO:0000313" key="4">
    <source>
        <dbReference type="Proteomes" id="UP001652582"/>
    </source>
</evidence>
<dbReference type="OrthoDB" id="10057956at2759"/>
<comment type="subcellular location">
    <subcellularLocation>
        <location evidence="1">Cytoplasm</location>
    </subcellularLocation>
</comment>
<dbReference type="PANTHER" id="PTHR21331">
    <property type="entry name" value="BRCA1-ASSOCIATED ATM ACTIVATOR 1"/>
    <property type="match status" value="1"/>
</dbReference>
<proteinExistence type="inferred from homology"/>
<evidence type="ECO:0000256" key="1">
    <source>
        <dbReference type="ARBA" id="ARBA00004496"/>
    </source>
</evidence>
<evidence type="ECO:0000256" key="2">
    <source>
        <dbReference type="ARBA" id="ARBA00022490"/>
    </source>
</evidence>
<dbReference type="GeneID" id="112050516"/>
<evidence type="ECO:0000256" key="3">
    <source>
        <dbReference type="ARBA" id="ARBA00061308"/>
    </source>
</evidence>